<dbReference type="SUPFAM" id="SSF53383">
    <property type="entry name" value="PLP-dependent transferases"/>
    <property type="match status" value="1"/>
</dbReference>
<dbReference type="PANTHER" id="PTHR43525:SF1">
    <property type="entry name" value="PROTEIN MALY"/>
    <property type="match status" value="1"/>
</dbReference>
<proteinExistence type="inferred from homology"/>
<protein>
    <recommendedName>
        <fullName evidence="2">cysteine-S-conjugate beta-lyase</fullName>
        <ecNumber evidence="2">4.4.1.13</ecNumber>
    </recommendedName>
</protein>
<dbReference type="PANTHER" id="PTHR43525">
    <property type="entry name" value="PROTEIN MALY"/>
    <property type="match status" value="1"/>
</dbReference>
<dbReference type="EC" id="4.4.1.13" evidence="2"/>
<evidence type="ECO:0000259" key="6">
    <source>
        <dbReference type="Pfam" id="PF00155"/>
    </source>
</evidence>
<dbReference type="InterPro" id="IPR004839">
    <property type="entry name" value="Aminotransferase_I/II_large"/>
</dbReference>
<dbReference type="GO" id="GO:0030170">
    <property type="term" value="F:pyridoxal phosphate binding"/>
    <property type="evidence" value="ECO:0007669"/>
    <property type="project" value="InterPro"/>
</dbReference>
<dbReference type="InterPro" id="IPR015421">
    <property type="entry name" value="PyrdxlP-dep_Trfase_major"/>
</dbReference>
<evidence type="ECO:0000256" key="5">
    <source>
        <dbReference type="ARBA" id="ARBA00037974"/>
    </source>
</evidence>
<evidence type="ECO:0000256" key="3">
    <source>
        <dbReference type="ARBA" id="ARBA00022898"/>
    </source>
</evidence>
<evidence type="ECO:0000313" key="7">
    <source>
        <dbReference type="EMBL" id="OKP00014.1"/>
    </source>
</evidence>
<evidence type="ECO:0000313" key="8">
    <source>
        <dbReference type="Proteomes" id="UP000186268"/>
    </source>
</evidence>
<keyword evidence="3" id="KW-0663">Pyridoxal phosphate</keyword>
<evidence type="ECO:0000256" key="1">
    <source>
        <dbReference type="ARBA" id="ARBA00001933"/>
    </source>
</evidence>
<dbReference type="Gene3D" id="3.40.640.10">
    <property type="entry name" value="Type I PLP-dependent aspartate aminotransferase-like (Major domain)"/>
    <property type="match status" value="1"/>
</dbReference>
<keyword evidence="4" id="KW-0456">Lyase</keyword>
<evidence type="ECO:0000256" key="2">
    <source>
        <dbReference type="ARBA" id="ARBA00012224"/>
    </source>
</evidence>
<organism evidence="7 8">
    <name type="scientific">Xenorhabdus eapokensis</name>
    <dbReference type="NCBI Taxonomy" id="1873482"/>
    <lineage>
        <taxon>Bacteria</taxon>
        <taxon>Pseudomonadati</taxon>
        <taxon>Pseudomonadota</taxon>
        <taxon>Gammaproteobacteria</taxon>
        <taxon>Enterobacterales</taxon>
        <taxon>Morganellaceae</taxon>
        <taxon>Xenorhabdus</taxon>
    </lineage>
</organism>
<name>A0A1Q5TIG4_9GAMM</name>
<dbReference type="InterPro" id="IPR015422">
    <property type="entry name" value="PyrdxlP-dep_Trfase_small"/>
</dbReference>
<keyword evidence="7" id="KW-0808">Transferase</keyword>
<feature type="domain" description="Aminotransferase class I/classII large" evidence="6">
    <location>
        <begin position="41"/>
        <end position="386"/>
    </location>
</feature>
<dbReference type="GO" id="GO:0008483">
    <property type="term" value="F:transaminase activity"/>
    <property type="evidence" value="ECO:0007669"/>
    <property type="project" value="UniProtKB-KW"/>
</dbReference>
<sequence>MPYDFDDIIDHKDSHLIKWQYPSPYLLHSINEPPLPLWIADMDFKCPNEVLNALHDAINKGILGYTRASDDMFEAIIQWQLQHHGWSIREEWIVQTPGVVNSLSLIIQTFTQQGDDILIQPPVYGSFYNCSLLNGRHVVTAPLIEKTANYVLDIDEFEAAITPKTKLFFLCNPHNPIGHVWSKEELTAMGNVCLRHGIMVISDEIHQDLILTMGKYHQPFASIHDEFADICITCTSPSKTFNLAGLQTSNLFITNKRVRDELKRTYARCSLHIPNMLGLVACEAAYRYGDLWLSELLIYLRDNRRFLKQYLDHLPQVKLFESDALYLGWLDFRNSGIEPQNLQGKLLNHSRLWLDDGIKFGSDYAGFARINFACSRSILNVAMQRLSRLFEEC</sequence>
<dbReference type="InterPro" id="IPR015424">
    <property type="entry name" value="PyrdxlP-dep_Trfase"/>
</dbReference>
<dbReference type="Gene3D" id="3.90.1150.10">
    <property type="entry name" value="Aspartate Aminotransferase, domain 1"/>
    <property type="match status" value="1"/>
</dbReference>
<dbReference type="Proteomes" id="UP000186268">
    <property type="component" value="Unassembled WGS sequence"/>
</dbReference>
<dbReference type="NCBIfam" id="TIGR04350">
    <property type="entry name" value="C_S_lyase_PatB"/>
    <property type="match status" value="1"/>
</dbReference>
<reference evidence="7 8" key="1">
    <citation type="submission" date="2016-09" db="EMBL/GenBank/DDBJ databases">
        <title>Xenorhabdus thuongxuanensis sp. nov. and Xenorhabdus eapokensis sp. nov., isolated from Steinernema species.</title>
        <authorList>
            <person name="Kaempfer P."/>
            <person name="Tobias N.J."/>
            <person name="Phan Ke L."/>
            <person name="Bode H.B."/>
            <person name="Glaeser S.P."/>
        </authorList>
    </citation>
    <scope>NUCLEOTIDE SEQUENCE [LARGE SCALE GENOMIC DNA]</scope>
    <source>
        <strain evidence="7 8">DL20</strain>
    </source>
</reference>
<accession>A0A1Q5TIG4</accession>
<dbReference type="EMBL" id="MKGQ01000043">
    <property type="protein sequence ID" value="OKP00014.1"/>
    <property type="molecule type" value="Genomic_DNA"/>
</dbReference>
<dbReference type="Pfam" id="PF00155">
    <property type="entry name" value="Aminotran_1_2"/>
    <property type="match status" value="1"/>
</dbReference>
<keyword evidence="7" id="KW-0032">Aminotransferase</keyword>
<dbReference type="STRING" id="1873482.Xedl_03484"/>
<evidence type="ECO:0000256" key="4">
    <source>
        <dbReference type="ARBA" id="ARBA00023239"/>
    </source>
</evidence>
<comment type="similarity">
    <text evidence="5">Belongs to the class-II pyridoxal-phosphate-dependent aminotransferase family. MalY/PatB cystathionine beta-lyase subfamily.</text>
</comment>
<dbReference type="InterPro" id="IPR051798">
    <property type="entry name" value="Class-II_PLP-Dep_Aminotrans"/>
</dbReference>
<keyword evidence="8" id="KW-1185">Reference proteome</keyword>
<dbReference type="CDD" id="cd00609">
    <property type="entry name" value="AAT_like"/>
    <property type="match status" value="1"/>
</dbReference>
<dbReference type="RefSeq" id="WP_074025042.1">
    <property type="nucleotide sequence ID" value="NZ_CAWNAG010000151.1"/>
</dbReference>
<dbReference type="OrthoDB" id="3224382at2"/>
<dbReference type="AlphaFoldDB" id="A0A1Q5TIG4"/>
<gene>
    <name evidence="7" type="ORF">Xedl_03484</name>
</gene>
<comment type="cofactor">
    <cofactor evidence="1">
        <name>pyridoxal 5'-phosphate</name>
        <dbReference type="ChEBI" id="CHEBI:597326"/>
    </cofactor>
</comment>
<dbReference type="GO" id="GO:0047804">
    <property type="term" value="F:cysteine-S-conjugate beta-lyase activity"/>
    <property type="evidence" value="ECO:0007669"/>
    <property type="project" value="UniProtKB-EC"/>
</dbReference>
<comment type="caution">
    <text evidence="7">The sequence shown here is derived from an EMBL/GenBank/DDBJ whole genome shotgun (WGS) entry which is preliminary data.</text>
</comment>
<dbReference type="InterPro" id="IPR027619">
    <property type="entry name" value="C-S_lyase_PatB-like"/>
</dbReference>